<evidence type="ECO:0000313" key="2">
    <source>
        <dbReference type="EMBL" id="GBP72366.1"/>
    </source>
</evidence>
<accession>A0A4C1Y8T2</accession>
<name>A0A4C1Y8T2_EUMVA</name>
<organism evidence="2 3">
    <name type="scientific">Eumeta variegata</name>
    <name type="common">Bagworm moth</name>
    <name type="synonym">Eumeta japonica</name>
    <dbReference type="NCBI Taxonomy" id="151549"/>
    <lineage>
        <taxon>Eukaryota</taxon>
        <taxon>Metazoa</taxon>
        <taxon>Ecdysozoa</taxon>
        <taxon>Arthropoda</taxon>
        <taxon>Hexapoda</taxon>
        <taxon>Insecta</taxon>
        <taxon>Pterygota</taxon>
        <taxon>Neoptera</taxon>
        <taxon>Endopterygota</taxon>
        <taxon>Lepidoptera</taxon>
        <taxon>Glossata</taxon>
        <taxon>Ditrysia</taxon>
        <taxon>Tineoidea</taxon>
        <taxon>Psychidae</taxon>
        <taxon>Oiketicinae</taxon>
        <taxon>Eumeta</taxon>
    </lineage>
</organism>
<feature type="compositionally biased region" description="Basic and acidic residues" evidence="1">
    <location>
        <begin position="73"/>
        <end position="84"/>
    </location>
</feature>
<proteinExistence type="predicted"/>
<sequence>MIETGRVFWRSVKVIGRGGPTSRIVVHRAYISSCTNIYTIGAVVKLKPIPAAFTIVLRRHPAARELNLLTRRDRVWPPGSRDDPDPGQTRAGSFGPAEHRKATGSIVRSSSAFEWNNELFAVSPITLRLAAPMARSAVSP</sequence>
<evidence type="ECO:0000256" key="1">
    <source>
        <dbReference type="SAM" id="MobiDB-lite"/>
    </source>
</evidence>
<gene>
    <name evidence="2" type="ORF">EVAR_55134_1</name>
</gene>
<dbReference type="Proteomes" id="UP000299102">
    <property type="component" value="Unassembled WGS sequence"/>
</dbReference>
<keyword evidence="3" id="KW-1185">Reference proteome</keyword>
<evidence type="ECO:0000313" key="3">
    <source>
        <dbReference type="Proteomes" id="UP000299102"/>
    </source>
</evidence>
<dbReference type="EMBL" id="BGZK01001142">
    <property type="protein sequence ID" value="GBP72366.1"/>
    <property type="molecule type" value="Genomic_DNA"/>
</dbReference>
<comment type="caution">
    <text evidence="2">The sequence shown here is derived from an EMBL/GenBank/DDBJ whole genome shotgun (WGS) entry which is preliminary data.</text>
</comment>
<feature type="region of interest" description="Disordered" evidence="1">
    <location>
        <begin position="73"/>
        <end position="103"/>
    </location>
</feature>
<protein>
    <submittedName>
        <fullName evidence="2">Uncharacterized protein</fullName>
    </submittedName>
</protein>
<dbReference type="AlphaFoldDB" id="A0A4C1Y8T2"/>
<reference evidence="2 3" key="1">
    <citation type="journal article" date="2019" name="Commun. Biol.">
        <title>The bagworm genome reveals a unique fibroin gene that provides high tensile strength.</title>
        <authorList>
            <person name="Kono N."/>
            <person name="Nakamura H."/>
            <person name="Ohtoshi R."/>
            <person name="Tomita M."/>
            <person name="Numata K."/>
            <person name="Arakawa K."/>
        </authorList>
    </citation>
    <scope>NUCLEOTIDE SEQUENCE [LARGE SCALE GENOMIC DNA]</scope>
</reference>